<protein>
    <submittedName>
        <fullName evidence="4">DNA repair protein REV1</fullName>
    </submittedName>
</protein>
<feature type="domain" description="Nudix hydrolase" evidence="2">
    <location>
        <begin position="8"/>
        <end position="172"/>
    </location>
</feature>
<reference evidence="4 5" key="2">
    <citation type="submission" date="2024-05" db="EMBL/GenBank/DDBJ databases">
        <authorList>
            <person name="Chen Y."/>
            <person name="Shah S."/>
            <person name="Dougan E. K."/>
            <person name="Thang M."/>
            <person name="Chan C."/>
        </authorList>
    </citation>
    <scope>NUCLEOTIDE SEQUENCE [LARGE SCALE GENOMIC DNA]</scope>
</reference>
<dbReference type="OrthoDB" id="446803at2759"/>
<dbReference type="Proteomes" id="UP001152797">
    <property type="component" value="Unassembled WGS sequence"/>
</dbReference>
<dbReference type="InterPro" id="IPR000086">
    <property type="entry name" value="NUDIX_hydrolase_dom"/>
</dbReference>
<evidence type="ECO:0000313" key="3">
    <source>
        <dbReference type="EMBL" id="CAI4005823.1"/>
    </source>
</evidence>
<feature type="compositionally biased region" description="Pro residues" evidence="1">
    <location>
        <begin position="231"/>
        <end position="241"/>
    </location>
</feature>
<dbReference type="AlphaFoldDB" id="A0A9P1DB56"/>
<evidence type="ECO:0000313" key="5">
    <source>
        <dbReference type="Proteomes" id="UP001152797"/>
    </source>
</evidence>
<dbReference type="CDD" id="cd02883">
    <property type="entry name" value="NUDIX_Hydrolase"/>
    <property type="match status" value="1"/>
</dbReference>
<evidence type="ECO:0000256" key="1">
    <source>
        <dbReference type="SAM" id="MobiDB-lite"/>
    </source>
</evidence>
<proteinExistence type="predicted"/>
<keyword evidence="5" id="KW-1185">Reference proteome</keyword>
<dbReference type="InterPro" id="IPR015797">
    <property type="entry name" value="NUDIX_hydrolase-like_dom_sf"/>
</dbReference>
<dbReference type="Gene3D" id="3.90.79.10">
    <property type="entry name" value="Nucleoside Triphosphate Pyrophosphohydrolase"/>
    <property type="match status" value="1"/>
</dbReference>
<reference evidence="3" key="1">
    <citation type="submission" date="2022-10" db="EMBL/GenBank/DDBJ databases">
        <authorList>
            <person name="Chen Y."/>
            <person name="Dougan E. K."/>
            <person name="Chan C."/>
            <person name="Rhodes N."/>
            <person name="Thang M."/>
        </authorList>
    </citation>
    <scope>NUCLEOTIDE SEQUENCE</scope>
</reference>
<feature type="region of interest" description="Disordered" evidence="1">
    <location>
        <begin position="196"/>
        <end position="267"/>
    </location>
</feature>
<sequence length="267" mass="29431">MGKNKKSKYVGSCGMYVFSHDGDEYRLLVHRRSKQVSESHKIAAPGGIVERIHCGEDGKNLKLGAKATAARELREESGISLSEEQCEDLIDLPAAPGGWWGDGTHFNFGYVMHIDEIPPITGPEKDSQHELIHGGLRIGEPAGDGYHAWVRLSELLQLEDLMPACRTPIEHFLTMESMEPSESATRSTGVRLTEAPALSTSLMTSPKPSARPFARPSSPMSWVDNQSVMPSFPPQRPPPRPSNYEVDEARPSKKPRGAIHRWVFGGP</sequence>
<name>A0A9P1DB56_9DINO</name>
<dbReference type="EMBL" id="CAMXCT010003702">
    <property type="protein sequence ID" value="CAI4005823.1"/>
    <property type="molecule type" value="Genomic_DNA"/>
</dbReference>
<evidence type="ECO:0000259" key="2">
    <source>
        <dbReference type="PROSITE" id="PS51462"/>
    </source>
</evidence>
<organism evidence="3">
    <name type="scientific">Cladocopium goreaui</name>
    <dbReference type="NCBI Taxonomy" id="2562237"/>
    <lineage>
        <taxon>Eukaryota</taxon>
        <taxon>Sar</taxon>
        <taxon>Alveolata</taxon>
        <taxon>Dinophyceae</taxon>
        <taxon>Suessiales</taxon>
        <taxon>Symbiodiniaceae</taxon>
        <taxon>Cladocopium</taxon>
    </lineage>
</organism>
<feature type="compositionally biased region" description="Low complexity" evidence="1">
    <location>
        <begin position="205"/>
        <end position="221"/>
    </location>
</feature>
<accession>A0A9P1DB56</accession>
<dbReference type="EMBL" id="CAMXCT030003702">
    <property type="protein sequence ID" value="CAL4793135.1"/>
    <property type="molecule type" value="Genomic_DNA"/>
</dbReference>
<dbReference type="EMBL" id="CAMXCT020003702">
    <property type="protein sequence ID" value="CAL1159198.1"/>
    <property type="molecule type" value="Genomic_DNA"/>
</dbReference>
<dbReference type="PROSITE" id="PS51462">
    <property type="entry name" value="NUDIX"/>
    <property type="match status" value="1"/>
</dbReference>
<evidence type="ECO:0000313" key="4">
    <source>
        <dbReference type="EMBL" id="CAL4793135.1"/>
    </source>
</evidence>
<comment type="caution">
    <text evidence="3">The sequence shown here is derived from an EMBL/GenBank/DDBJ whole genome shotgun (WGS) entry which is preliminary data.</text>
</comment>
<dbReference type="SUPFAM" id="SSF55811">
    <property type="entry name" value="Nudix"/>
    <property type="match status" value="1"/>
</dbReference>
<gene>
    <name evidence="3" type="ORF">C1SCF055_LOCUS31514</name>
</gene>